<reference evidence="6 7" key="1">
    <citation type="journal article" date="2013" name="Genome Biol.">
        <title>Comparative genomics of the core and accessory genomes of 48 Sinorhizobium strains comprising five genospecies.</title>
        <authorList>
            <person name="Sugawara M."/>
            <person name="Epstein B."/>
            <person name="Badgley B.D."/>
            <person name="Unno T."/>
            <person name="Xu L."/>
            <person name="Reese J."/>
            <person name="Gyaneshwar P."/>
            <person name="Denny R."/>
            <person name="Mudge J."/>
            <person name="Bharti A.K."/>
            <person name="Farmer A.D."/>
            <person name="May G.D."/>
            <person name="Woodward J.E."/>
            <person name="Medigue C."/>
            <person name="Vallenet D."/>
            <person name="Lajus A."/>
            <person name="Rouy Z."/>
            <person name="Martinez-Vaz B."/>
            <person name="Tiffin P."/>
            <person name="Young N.D."/>
            <person name="Sadowsky M.J."/>
        </authorList>
    </citation>
    <scope>NUCLEOTIDE SEQUENCE [LARGE SCALE GENOMIC DNA]</scope>
    <source>
        <strain evidence="6 7">USDA4894</strain>
    </source>
</reference>
<evidence type="ECO:0000313" key="7">
    <source>
        <dbReference type="Proteomes" id="UP000439983"/>
    </source>
</evidence>
<dbReference type="Gene3D" id="3.40.50.300">
    <property type="entry name" value="P-loop containing nucleotide triphosphate hydrolases"/>
    <property type="match status" value="1"/>
</dbReference>
<keyword evidence="3" id="KW-0547">Nucleotide-binding</keyword>
<evidence type="ECO:0000256" key="1">
    <source>
        <dbReference type="ARBA" id="ARBA00005417"/>
    </source>
</evidence>
<dbReference type="RefSeq" id="WP_153437303.1">
    <property type="nucleotide sequence ID" value="NZ_CP121660.1"/>
</dbReference>
<dbReference type="OrthoDB" id="9806149at2"/>
<comment type="similarity">
    <text evidence="1">Belongs to the ABC transporter superfamily.</text>
</comment>
<dbReference type="Pfam" id="PF12399">
    <property type="entry name" value="BCA_ABC_TP_C"/>
    <property type="match status" value="1"/>
</dbReference>
<gene>
    <name evidence="6" type="ORF">GHK62_05450</name>
</gene>
<name>A0A6N7L8Q6_SINTE</name>
<dbReference type="CDD" id="cd03219">
    <property type="entry name" value="ABC_Mj1267_LivG_branched"/>
    <property type="match status" value="1"/>
</dbReference>
<evidence type="ECO:0000256" key="2">
    <source>
        <dbReference type="ARBA" id="ARBA00022448"/>
    </source>
</evidence>
<dbReference type="GO" id="GO:0005524">
    <property type="term" value="F:ATP binding"/>
    <property type="evidence" value="ECO:0007669"/>
    <property type="project" value="UniProtKB-KW"/>
</dbReference>
<dbReference type="PANTHER" id="PTHR45772">
    <property type="entry name" value="CONSERVED COMPONENT OF ABC TRANSPORTER FOR NATURAL AMINO ACIDS-RELATED"/>
    <property type="match status" value="1"/>
</dbReference>
<dbReference type="InterPro" id="IPR003593">
    <property type="entry name" value="AAA+_ATPase"/>
</dbReference>
<dbReference type="InterPro" id="IPR003439">
    <property type="entry name" value="ABC_transporter-like_ATP-bd"/>
</dbReference>
<dbReference type="InterPro" id="IPR051120">
    <property type="entry name" value="ABC_AA/LPS_Transport"/>
</dbReference>
<dbReference type="InterPro" id="IPR017871">
    <property type="entry name" value="ABC_transporter-like_CS"/>
</dbReference>
<proteinExistence type="inferred from homology"/>
<feature type="domain" description="ABC transporter" evidence="5">
    <location>
        <begin position="2"/>
        <end position="242"/>
    </location>
</feature>
<dbReference type="SMART" id="SM00382">
    <property type="entry name" value="AAA"/>
    <property type="match status" value="1"/>
</dbReference>
<accession>A0A6N7L8Q6</accession>
<evidence type="ECO:0000259" key="5">
    <source>
        <dbReference type="PROSITE" id="PS50893"/>
    </source>
</evidence>
<comment type="caution">
    <text evidence="6">The sequence shown here is derived from an EMBL/GenBank/DDBJ whole genome shotgun (WGS) entry which is preliminary data.</text>
</comment>
<protein>
    <submittedName>
        <fullName evidence="6">ATP-binding cassette domain-containing protein</fullName>
    </submittedName>
</protein>
<dbReference type="AlphaFoldDB" id="A0A6N7L8Q6"/>
<dbReference type="InterPro" id="IPR027417">
    <property type="entry name" value="P-loop_NTPase"/>
</dbReference>
<evidence type="ECO:0000313" key="6">
    <source>
        <dbReference type="EMBL" id="MQX14223.1"/>
    </source>
</evidence>
<dbReference type="InterPro" id="IPR032823">
    <property type="entry name" value="BCA_ABC_TP_C"/>
</dbReference>
<dbReference type="PANTHER" id="PTHR45772:SF9">
    <property type="entry name" value="CONSERVED COMPONENT OF ABC TRANSPORTER FOR NATURAL AMINO ACIDS"/>
    <property type="match status" value="1"/>
</dbReference>
<dbReference type="EMBL" id="WITC01000026">
    <property type="protein sequence ID" value="MQX14223.1"/>
    <property type="molecule type" value="Genomic_DNA"/>
</dbReference>
<dbReference type="Pfam" id="PF00005">
    <property type="entry name" value="ABC_tran"/>
    <property type="match status" value="1"/>
</dbReference>
<dbReference type="PROSITE" id="PS50893">
    <property type="entry name" value="ABC_TRANSPORTER_2"/>
    <property type="match status" value="1"/>
</dbReference>
<sequence>MLEVKNLCKHYGGIKAVDGATFAVERGSITALIGPNGAGKTTAFNCISRTVTPTSGEVWLDGERIDQLRPHKITAKGLSRTFQISRNLSDMTVIENVIVQSRVEGIRGLLRPAMSAEERDKAMAILDFLGITRIAYEDGHNLSYGQKKLMDLAALLMSDPKIILLDEPAGGVNPTLMEEIIGHIRALNEKKGLTVLIVEHNMELIMRLSHRVVVMAQGRVICDGPPEMVRKDPQVLDAYLGGVLEEEAA</sequence>
<dbReference type="GO" id="GO:0016887">
    <property type="term" value="F:ATP hydrolysis activity"/>
    <property type="evidence" value="ECO:0007669"/>
    <property type="project" value="InterPro"/>
</dbReference>
<dbReference type="PROSITE" id="PS00211">
    <property type="entry name" value="ABC_TRANSPORTER_1"/>
    <property type="match status" value="1"/>
</dbReference>
<keyword evidence="4 6" id="KW-0067">ATP-binding</keyword>
<keyword evidence="2" id="KW-0813">Transport</keyword>
<dbReference type="Proteomes" id="UP000439983">
    <property type="component" value="Unassembled WGS sequence"/>
</dbReference>
<evidence type="ECO:0000256" key="3">
    <source>
        <dbReference type="ARBA" id="ARBA00022741"/>
    </source>
</evidence>
<dbReference type="GO" id="GO:0005886">
    <property type="term" value="C:plasma membrane"/>
    <property type="evidence" value="ECO:0007669"/>
    <property type="project" value="TreeGrafter"/>
</dbReference>
<organism evidence="6 7">
    <name type="scientific">Sinorhizobium terangae</name>
    <dbReference type="NCBI Taxonomy" id="110322"/>
    <lineage>
        <taxon>Bacteria</taxon>
        <taxon>Pseudomonadati</taxon>
        <taxon>Pseudomonadota</taxon>
        <taxon>Alphaproteobacteria</taxon>
        <taxon>Hyphomicrobiales</taxon>
        <taxon>Rhizobiaceae</taxon>
        <taxon>Sinorhizobium/Ensifer group</taxon>
        <taxon>Sinorhizobium</taxon>
    </lineage>
</organism>
<evidence type="ECO:0000256" key="4">
    <source>
        <dbReference type="ARBA" id="ARBA00022840"/>
    </source>
</evidence>
<dbReference type="FunFam" id="3.40.50.300:FF:000421">
    <property type="entry name" value="Branched-chain amino acid ABC transporter ATP-binding protein"/>
    <property type="match status" value="1"/>
</dbReference>
<keyword evidence="7" id="KW-1185">Reference proteome</keyword>
<dbReference type="SUPFAM" id="SSF52540">
    <property type="entry name" value="P-loop containing nucleoside triphosphate hydrolases"/>
    <property type="match status" value="1"/>
</dbReference>